<evidence type="ECO:0000313" key="16">
    <source>
        <dbReference type="EMBL" id="MEY8661467.1"/>
    </source>
</evidence>
<dbReference type="EC" id="2.7.7.2" evidence="14"/>
<evidence type="ECO:0000256" key="2">
    <source>
        <dbReference type="ARBA" id="ARBA00005201"/>
    </source>
</evidence>
<evidence type="ECO:0000256" key="12">
    <source>
        <dbReference type="ARBA" id="ARBA00047880"/>
    </source>
</evidence>
<comment type="catalytic activity">
    <reaction evidence="12 14">
        <text>riboflavin + ATP = FMN + ADP + H(+)</text>
        <dbReference type="Rhea" id="RHEA:14357"/>
        <dbReference type="ChEBI" id="CHEBI:15378"/>
        <dbReference type="ChEBI" id="CHEBI:30616"/>
        <dbReference type="ChEBI" id="CHEBI:57986"/>
        <dbReference type="ChEBI" id="CHEBI:58210"/>
        <dbReference type="ChEBI" id="CHEBI:456216"/>
        <dbReference type="EC" id="2.7.1.26"/>
    </reaction>
</comment>
<dbReference type="InterPro" id="IPR015864">
    <property type="entry name" value="FAD_synthase"/>
</dbReference>
<evidence type="ECO:0000256" key="5">
    <source>
        <dbReference type="ARBA" id="ARBA00022679"/>
    </source>
</evidence>
<dbReference type="InterPro" id="IPR015865">
    <property type="entry name" value="Riboflavin_kinase_bac/euk"/>
</dbReference>
<dbReference type="NCBIfam" id="TIGR00083">
    <property type="entry name" value="ribF"/>
    <property type="match status" value="1"/>
</dbReference>
<dbReference type="PIRSF" id="PIRSF004491">
    <property type="entry name" value="FAD_Synth"/>
    <property type="match status" value="1"/>
</dbReference>
<keyword evidence="10 14" id="KW-0067">ATP-binding</keyword>
<evidence type="ECO:0000256" key="1">
    <source>
        <dbReference type="ARBA" id="ARBA00004726"/>
    </source>
</evidence>
<dbReference type="Gene3D" id="2.40.30.30">
    <property type="entry name" value="Riboflavin kinase-like"/>
    <property type="match status" value="1"/>
</dbReference>
<keyword evidence="7 14" id="KW-0547">Nucleotide-binding</keyword>
<evidence type="ECO:0000256" key="4">
    <source>
        <dbReference type="ARBA" id="ARBA00022643"/>
    </source>
</evidence>
<proteinExistence type="inferred from homology"/>
<dbReference type="SMART" id="SM00904">
    <property type="entry name" value="Flavokinase"/>
    <property type="match status" value="1"/>
</dbReference>
<dbReference type="GO" id="GO:0003919">
    <property type="term" value="F:FMN adenylyltransferase activity"/>
    <property type="evidence" value="ECO:0007669"/>
    <property type="project" value="UniProtKB-EC"/>
</dbReference>
<evidence type="ECO:0000256" key="3">
    <source>
        <dbReference type="ARBA" id="ARBA00022630"/>
    </source>
</evidence>
<evidence type="ECO:0000256" key="11">
    <source>
        <dbReference type="ARBA" id="ARBA00023268"/>
    </source>
</evidence>
<keyword evidence="17" id="KW-1185">Reference proteome</keyword>
<dbReference type="InterPro" id="IPR002606">
    <property type="entry name" value="Riboflavin_kinase_bac"/>
</dbReference>
<keyword evidence="3 14" id="KW-0285">Flavoprotein</keyword>
<dbReference type="SUPFAM" id="SSF82114">
    <property type="entry name" value="Riboflavin kinase-like"/>
    <property type="match status" value="1"/>
</dbReference>
<comment type="similarity">
    <text evidence="14">Belongs to the ribF family.</text>
</comment>
<dbReference type="CDD" id="cd02064">
    <property type="entry name" value="FAD_synthetase_N"/>
    <property type="match status" value="1"/>
</dbReference>
<dbReference type="RefSeq" id="WP_369940139.1">
    <property type="nucleotide sequence ID" value="NZ_JBCLUF010000002.1"/>
</dbReference>
<comment type="catalytic activity">
    <reaction evidence="13 14">
        <text>FMN + ATP + H(+) = FAD + diphosphate</text>
        <dbReference type="Rhea" id="RHEA:17237"/>
        <dbReference type="ChEBI" id="CHEBI:15378"/>
        <dbReference type="ChEBI" id="CHEBI:30616"/>
        <dbReference type="ChEBI" id="CHEBI:33019"/>
        <dbReference type="ChEBI" id="CHEBI:57692"/>
        <dbReference type="ChEBI" id="CHEBI:58210"/>
        <dbReference type="EC" id="2.7.7.2"/>
    </reaction>
</comment>
<dbReference type="PANTHER" id="PTHR22749">
    <property type="entry name" value="RIBOFLAVIN KINASE/FMN ADENYLYLTRANSFERASE"/>
    <property type="match status" value="1"/>
</dbReference>
<dbReference type="EC" id="2.7.1.26" evidence="14"/>
<gene>
    <name evidence="16" type="primary">ribF</name>
    <name evidence="16" type="ORF">AALT52_00960</name>
</gene>
<sequence>MKVIELAEPYMTNTVAQEPIVLALGFFDGVHRGHQAVIKTAAKKAQQLGVKLAVMTFDQHPSVIFQKKRAQDLRYLTTLDEKLTCFEELGADIAYIVKFDEELAYLSPQTFVDKYIVGLHAKAVVAGQDYTYGPKEKANMQTLPLHAKGRFEVVAVDLLQEETKIGSTAIRKALDQGDLALVTRQLGHPYTTKGVVVHGFERGRKLGFPTLNIETKANKKLPAVGVYAVKVKLADTPKEYMGMASIGYNETFGADLAKTLEVNLFDFSKMVYGKKVTVFWEEMIREMVKFSGVAELVAQLEKDKANVEKIFRRKN</sequence>
<dbReference type="GO" id="GO:0008531">
    <property type="term" value="F:riboflavin kinase activity"/>
    <property type="evidence" value="ECO:0007669"/>
    <property type="project" value="UniProtKB-EC"/>
</dbReference>
<name>A0ABV4DPV5_9LACO</name>
<evidence type="ECO:0000256" key="8">
    <source>
        <dbReference type="ARBA" id="ARBA00022777"/>
    </source>
</evidence>
<dbReference type="Gene3D" id="3.40.50.620">
    <property type="entry name" value="HUPs"/>
    <property type="match status" value="1"/>
</dbReference>
<comment type="caution">
    <text evidence="16">The sequence shown here is derived from an EMBL/GenBank/DDBJ whole genome shotgun (WGS) entry which is preliminary data.</text>
</comment>
<keyword evidence="4 14" id="KW-0288">FMN</keyword>
<evidence type="ECO:0000256" key="6">
    <source>
        <dbReference type="ARBA" id="ARBA00022695"/>
    </source>
</evidence>
<dbReference type="EMBL" id="JBCLUF010000002">
    <property type="protein sequence ID" value="MEY8661467.1"/>
    <property type="molecule type" value="Genomic_DNA"/>
</dbReference>
<dbReference type="NCBIfam" id="TIGR00125">
    <property type="entry name" value="cyt_tran_rel"/>
    <property type="match status" value="1"/>
</dbReference>
<dbReference type="SUPFAM" id="SSF52374">
    <property type="entry name" value="Nucleotidylyl transferase"/>
    <property type="match status" value="1"/>
</dbReference>
<evidence type="ECO:0000256" key="10">
    <source>
        <dbReference type="ARBA" id="ARBA00022840"/>
    </source>
</evidence>
<organism evidence="16 17">
    <name type="scientific">Ligilactobacillus faecis</name>
    <dbReference type="NCBI Taxonomy" id="762833"/>
    <lineage>
        <taxon>Bacteria</taxon>
        <taxon>Bacillati</taxon>
        <taxon>Bacillota</taxon>
        <taxon>Bacilli</taxon>
        <taxon>Lactobacillales</taxon>
        <taxon>Lactobacillaceae</taxon>
        <taxon>Ligilactobacillus</taxon>
    </lineage>
</organism>
<accession>A0ABV4DPV5</accession>
<dbReference type="Proteomes" id="UP001565236">
    <property type="component" value="Unassembled WGS sequence"/>
</dbReference>
<evidence type="ECO:0000256" key="9">
    <source>
        <dbReference type="ARBA" id="ARBA00022827"/>
    </source>
</evidence>
<dbReference type="InterPro" id="IPR004821">
    <property type="entry name" value="Cyt_trans-like"/>
</dbReference>
<keyword evidence="6 14" id="KW-0548">Nucleotidyltransferase</keyword>
<dbReference type="InterPro" id="IPR014729">
    <property type="entry name" value="Rossmann-like_a/b/a_fold"/>
</dbReference>
<evidence type="ECO:0000256" key="13">
    <source>
        <dbReference type="ARBA" id="ARBA00049494"/>
    </source>
</evidence>
<protein>
    <recommendedName>
        <fullName evidence="14">Riboflavin biosynthesis protein</fullName>
    </recommendedName>
    <domain>
        <recommendedName>
            <fullName evidence="14">Riboflavin kinase</fullName>
            <ecNumber evidence="14">2.7.1.26</ecNumber>
        </recommendedName>
        <alternativeName>
            <fullName evidence="14">Flavokinase</fullName>
        </alternativeName>
    </domain>
    <domain>
        <recommendedName>
            <fullName evidence="14">FMN adenylyltransferase</fullName>
            <ecNumber evidence="14">2.7.7.2</ecNumber>
        </recommendedName>
        <alternativeName>
            <fullName evidence="14">FAD pyrophosphorylase</fullName>
        </alternativeName>
        <alternativeName>
            <fullName evidence="14">FAD synthase</fullName>
        </alternativeName>
    </domain>
</protein>
<dbReference type="Pfam" id="PF06574">
    <property type="entry name" value="FAD_syn"/>
    <property type="match status" value="1"/>
</dbReference>
<dbReference type="InterPro" id="IPR023465">
    <property type="entry name" value="Riboflavin_kinase_dom_sf"/>
</dbReference>
<comment type="pathway">
    <text evidence="1 14">Cofactor biosynthesis; FAD biosynthesis; FAD from FMN: step 1/1.</text>
</comment>
<dbReference type="PANTHER" id="PTHR22749:SF6">
    <property type="entry name" value="RIBOFLAVIN KINASE"/>
    <property type="match status" value="1"/>
</dbReference>
<evidence type="ECO:0000256" key="7">
    <source>
        <dbReference type="ARBA" id="ARBA00022741"/>
    </source>
</evidence>
<evidence type="ECO:0000259" key="15">
    <source>
        <dbReference type="SMART" id="SM00904"/>
    </source>
</evidence>
<feature type="domain" description="Riboflavin kinase" evidence="15">
    <location>
        <begin position="185"/>
        <end position="312"/>
    </location>
</feature>
<dbReference type="InterPro" id="IPR023468">
    <property type="entry name" value="Riboflavin_kinase"/>
</dbReference>
<keyword evidence="11" id="KW-0511">Multifunctional enzyme</keyword>
<keyword evidence="5 14" id="KW-0808">Transferase</keyword>
<dbReference type="Pfam" id="PF01687">
    <property type="entry name" value="Flavokinase"/>
    <property type="match status" value="1"/>
</dbReference>
<keyword evidence="9 14" id="KW-0274">FAD</keyword>
<evidence type="ECO:0000313" key="17">
    <source>
        <dbReference type="Proteomes" id="UP001565236"/>
    </source>
</evidence>
<evidence type="ECO:0000256" key="14">
    <source>
        <dbReference type="PIRNR" id="PIRNR004491"/>
    </source>
</evidence>
<comment type="pathway">
    <text evidence="2 14">Cofactor biosynthesis; FMN biosynthesis; FMN from riboflavin (ATP route): step 1/1.</text>
</comment>
<reference evidence="16 17" key="1">
    <citation type="submission" date="2024-03" db="EMBL/GenBank/DDBJ databases">
        <title>Mouse gut bacterial collection (mGBC) of GemPharmatech.</title>
        <authorList>
            <person name="He Y."/>
            <person name="Dong L."/>
            <person name="Wu D."/>
            <person name="Gao X."/>
            <person name="Lin Z."/>
        </authorList>
    </citation>
    <scope>NUCLEOTIDE SEQUENCE [LARGE SCALE GENOMIC DNA]</scope>
    <source>
        <strain evidence="16 17">15-30</strain>
    </source>
</reference>
<keyword evidence="8 14" id="KW-0418">Kinase</keyword>